<evidence type="ECO:0000256" key="1">
    <source>
        <dbReference type="SAM" id="MobiDB-lite"/>
    </source>
</evidence>
<keyword evidence="2" id="KW-0472">Membrane</keyword>
<dbReference type="EMBL" id="KZ805626">
    <property type="protein sequence ID" value="PVH92990.1"/>
    <property type="molecule type" value="Genomic_DNA"/>
</dbReference>
<organism evidence="3 4">
    <name type="scientific">Periconia macrospinosa</name>
    <dbReference type="NCBI Taxonomy" id="97972"/>
    <lineage>
        <taxon>Eukaryota</taxon>
        <taxon>Fungi</taxon>
        <taxon>Dikarya</taxon>
        <taxon>Ascomycota</taxon>
        <taxon>Pezizomycotina</taxon>
        <taxon>Dothideomycetes</taxon>
        <taxon>Pleosporomycetidae</taxon>
        <taxon>Pleosporales</taxon>
        <taxon>Massarineae</taxon>
        <taxon>Periconiaceae</taxon>
        <taxon>Periconia</taxon>
    </lineage>
</organism>
<protein>
    <submittedName>
        <fullName evidence="3">Uncharacterized protein</fullName>
    </submittedName>
</protein>
<reference evidence="3 4" key="1">
    <citation type="journal article" date="2018" name="Sci. Rep.">
        <title>Comparative genomics provides insights into the lifestyle and reveals functional heterogeneity of dark septate endophytic fungi.</title>
        <authorList>
            <person name="Knapp D.G."/>
            <person name="Nemeth J.B."/>
            <person name="Barry K."/>
            <person name="Hainaut M."/>
            <person name="Henrissat B."/>
            <person name="Johnson J."/>
            <person name="Kuo A."/>
            <person name="Lim J.H.P."/>
            <person name="Lipzen A."/>
            <person name="Nolan M."/>
            <person name="Ohm R.A."/>
            <person name="Tamas L."/>
            <person name="Grigoriev I.V."/>
            <person name="Spatafora J.W."/>
            <person name="Nagy L.G."/>
            <person name="Kovacs G.M."/>
        </authorList>
    </citation>
    <scope>NUCLEOTIDE SEQUENCE [LARGE SCALE GENOMIC DNA]</scope>
    <source>
        <strain evidence="3 4">DSE2036</strain>
    </source>
</reference>
<evidence type="ECO:0000313" key="4">
    <source>
        <dbReference type="Proteomes" id="UP000244855"/>
    </source>
</evidence>
<gene>
    <name evidence="3" type="ORF">DM02DRAFT_619589</name>
</gene>
<keyword evidence="2" id="KW-1133">Transmembrane helix</keyword>
<dbReference type="Proteomes" id="UP000244855">
    <property type="component" value="Unassembled WGS sequence"/>
</dbReference>
<feature type="compositionally biased region" description="Basic residues" evidence="1">
    <location>
        <begin position="52"/>
        <end position="64"/>
    </location>
</feature>
<proteinExistence type="predicted"/>
<sequence length="64" mass="7398">MPISMCQWQDSTQDNMQYAALGVTSAPFPVSASLLRLRARDRVTRNGSQRLPPKRRKRHTKYSH</sequence>
<keyword evidence="2" id="KW-0812">Transmembrane</keyword>
<keyword evidence="4" id="KW-1185">Reference proteome</keyword>
<accession>A0A2V1D4L0</accession>
<feature type="region of interest" description="Disordered" evidence="1">
    <location>
        <begin position="39"/>
        <end position="64"/>
    </location>
</feature>
<dbReference type="AlphaFoldDB" id="A0A2V1D4L0"/>
<evidence type="ECO:0000256" key="2">
    <source>
        <dbReference type="SAM" id="Phobius"/>
    </source>
</evidence>
<evidence type="ECO:0000313" key="3">
    <source>
        <dbReference type="EMBL" id="PVH92990.1"/>
    </source>
</evidence>
<name>A0A2V1D4L0_9PLEO</name>
<feature type="transmembrane region" description="Helical" evidence="2">
    <location>
        <begin position="18"/>
        <end position="37"/>
    </location>
</feature>